<dbReference type="Proteomes" id="UP000243499">
    <property type="component" value="Chromosome 3"/>
</dbReference>
<proteinExistence type="predicted"/>
<accession>A0A2S3H5A6</accession>
<protein>
    <submittedName>
        <fullName evidence="1">Uncharacterized protein</fullName>
    </submittedName>
</protein>
<reference evidence="1" key="1">
    <citation type="submission" date="2018-04" db="EMBL/GenBank/DDBJ databases">
        <title>WGS assembly of Panicum hallii.</title>
        <authorList>
            <person name="Lovell J."/>
            <person name="Jenkins J."/>
            <person name="Lowry D."/>
            <person name="Mamidi S."/>
            <person name="Sreedasyam A."/>
            <person name="Weng X."/>
            <person name="Barry K."/>
            <person name="Bonette J."/>
            <person name="Campitelli B."/>
            <person name="Daum C."/>
            <person name="Gordon S."/>
            <person name="Gould B."/>
            <person name="Lipzen A."/>
            <person name="Macqueen A."/>
            <person name="Palacio-Mejia J."/>
            <person name="Plott C."/>
            <person name="Shakirov E."/>
            <person name="Shu S."/>
            <person name="Yoshinaga Y."/>
            <person name="Zane M."/>
            <person name="Rokhsar D."/>
            <person name="Grimwood J."/>
            <person name="Schmutz J."/>
            <person name="Juenger T."/>
        </authorList>
    </citation>
    <scope>NUCLEOTIDE SEQUENCE [LARGE SCALE GENOMIC DNA]</scope>
    <source>
        <strain evidence="1">FIL2</strain>
    </source>
</reference>
<dbReference type="EMBL" id="CM008048">
    <property type="protein sequence ID" value="PAN15630.1"/>
    <property type="molecule type" value="Genomic_DNA"/>
</dbReference>
<gene>
    <name evidence="1" type="ORF">PAHAL_3G014900</name>
</gene>
<dbReference type="Gramene" id="PAN15630">
    <property type="protein sequence ID" value="PAN15630"/>
    <property type="gene ID" value="PAHAL_3G014900"/>
</dbReference>
<organism evidence="1">
    <name type="scientific">Panicum hallii</name>
    <dbReference type="NCBI Taxonomy" id="206008"/>
    <lineage>
        <taxon>Eukaryota</taxon>
        <taxon>Viridiplantae</taxon>
        <taxon>Streptophyta</taxon>
        <taxon>Embryophyta</taxon>
        <taxon>Tracheophyta</taxon>
        <taxon>Spermatophyta</taxon>
        <taxon>Magnoliopsida</taxon>
        <taxon>Liliopsida</taxon>
        <taxon>Poales</taxon>
        <taxon>Poaceae</taxon>
        <taxon>PACMAD clade</taxon>
        <taxon>Panicoideae</taxon>
        <taxon>Panicodae</taxon>
        <taxon>Paniceae</taxon>
        <taxon>Panicinae</taxon>
        <taxon>Panicum</taxon>
        <taxon>Panicum sect. Panicum</taxon>
    </lineage>
</organism>
<name>A0A2S3H5A6_9POAL</name>
<evidence type="ECO:0000313" key="1">
    <source>
        <dbReference type="EMBL" id="PAN15630.1"/>
    </source>
</evidence>
<sequence>MDGTVANPLLGWERMGSPVNWIGGDKYLADGNNSFGSQSIFSNRTPEFYGMFMSSCPSSVRKLNSWTRETSGGFSVVER</sequence>
<dbReference type="AlphaFoldDB" id="A0A2S3H5A6"/>